<sequence length="58" mass="6893">MIDREIYGIDGMINRYDYRQSLMQNYPGKSQHHLTCLTRENLGLENFYAGTSCWWQSS</sequence>
<organism evidence="1">
    <name type="scientific">Planktothricoides raciborskii GIHE-MW2</name>
    <dbReference type="NCBI Taxonomy" id="2792601"/>
    <lineage>
        <taxon>Bacteria</taxon>
        <taxon>Bacillati</taxon>
        <taxon>Cyanobacteriota</taxon>
        <taxon>Cyanophyceae</taxon>
        <taxon>Oscillatoriophycideae</taxon>
        <taxon>Oscillatoriales</taxon>
        <taxon>Oscillatoriaceae</taxon>
        <taxon>Planktothricoides</taxon>
    </lineage>
</organism>
<reference evidence="1" key="1">
    <citation type="submission" date="2024-07" db="EMBL/GenBank/DDBJ databases">
        <authorList>
            <person name="Kim Y.J."/>
            <person name="Jeong J.Y."/>
        </authorList>
    </citation>
    <scope>NUCLEOTIDE SEQUENCE</scope>
    <source>
        <strain evidence="1">GIHE-MW2</strain>
    </source>
</reference>
<gene>
    <name evidence="1" type="ORF">ABWT76_001032</name>
</gene>
<dbReference type="EMBL" id="CP159837">
    <property type="protein sequence ID" value="XCM38200.1"/>
    <property type="molecule type" value="Genomic_DNA"/>
</dbReference>
<dbReference type="AlphaFoldDB" id="A0AAU8JG46"/>
<name>A0AAU8JG46_9CYAN</name>
<protein>
    <submittedName>
        <fullName evidence="1">Uncharacterized protein</fullName>
    </submittedName>
</protein>
<evidence type="ECO:0000313" key="1">
    <source>
        <dbReference type="EMBL" id="XCM38200.1"/>
    </source>
</evidence>
<proteinExistence type="predicted"/>
<accession>A0AAU8JG46</accession>
<dbReference type="RefSeq" id="WP_156331733.1">
    <property type="nucleotide sequence ID" value="NZ_CP159837.1"/>
</dbReference>